<feature type="transmembrane region" description="Helical" evidence="6">
    <location>
        <begin position="227"/>
        <end position="247"/>
    </location>
</feature>
<reference evidence="8 9" key="1">
    <citation type="submission" date="2015-09" db="EMBL/GenBank/DDBJ databases">
        <authorList>
            <consortium name="Pathogen Informatics"/>
        </authorList>
    </citation>
    <scope>NUCLEOTIDE SEQUENCE [LARGE SCALE GENOMIC DNA]</scope>
    <source>
        <strain evidence="8 9">2789STDY5608891</strain>
    </source>
</reference>
<dbReference type="GeneID" id="97391888"/>
<evidence type="ECO:0000256" key="4">
    <source>
        <dbReference type="ARBA" id="ARBA00022989"/>
    </source>
</evidence>
<feature type="transmembrane region" description="Helical" evidence="6">
    <location>
        <begin position="596"/>
        <end position="615"/>
    </location>
</feature>
<dbReference type="PANTHER" id="PTHR46795">
    <property type="entry name" value="ABC TRANSPORTER PERMEASE-RELATED-RELATED"/>
    <property type="match status" value="1"/>
</dbReference>
<proteinExistence type="inferred from homology"/>
<evidence type="ECO:0000313" key="9">
    <source>
        <dbReference type="Proteomes" id="UP000095492"/>
    </source>
</evidence>
<feature type="transmembrane region" description="Helical" evidence="6">
    <location>
        <begin position="103"/>
        <end position="126"/>
    </location>
</feature>
<dbReference type="InterPro" id="IPR052536">
    <property type="entry name" value="ABC-4_Integral_Memb_Prot"/>
</dbReference>
<evidence type="ECO:0000259" key="7">
    <source>
        <dbReference type="Pfam" id="PF02687"/>
    </source>
</evidence>
<keyword evidence="6" id="KW-0813">Transport</keyword>
<feature type="domain" description="ABC3 transporter permease C-terminal" evidence="7">
    <location>
        <begin position="62"/>
        <end position="178"/>
    </location>
</feature>
<comment type="similarity">
    <text evidence="6">Belongs to the ABC-4 integral membrane protein family.</text>
</comment>
<evidence type="ECO:0000256" key="1">
    <source>
        <dbReference type="ARBA" id="ARBA00004651"/>
    </source>
</evidence>
<dbReference type="EMBL" id="CYYA01000030">
    <property type="protein sequence ID" value="CUN26361.1"/>
    <property type="molecule type" value="Genomic_DNA"/>
</dbReference>
<keyword evidence="4 6" id="KW-1133">Transmembrane helix</keyword>
<keyword evidence="2 6" id="KW-1003">Cell membrane</keyword>
<dbReference type="Proteomes" id="UP000095492">
    <property type="component" value="Unassembled WGS sequence"/>
</dbReference>
<organism evidence="8 9">
    <name type="scientific">Eubacterium ramulus</name>
    <dbReference type="NCBI Taxonomy" id="39490"/>
    <lineage>
        <taxon>Bacteria</taxon>
        <taxon>Bacillati</taxon>
        <taxon>Bacillota</taxon>
        <taxon>Clostridia</taxon>
        <taxon>Eubacteriales</taxon>
        <taxon>Eubacteriaceae</taxon>
        <taxon>Eubacterium</taxon>
    </lineage>
</organism>
<feature type="transmembrane region" description="Helical" evidence="6">
    <location>
        <begin position="195"/>
        <end position="215"/>
    </location>
</feature>
<evidence type="ECO:0000256" key="6">
    <source>
        <dbReference type="PIRNR" id="PIRNR018968"/>
    </source>
</evidence>
<accession>A0A173VGS1</accession>
<feature type="transmembrane region" description="Helical" evidence="6">
    <location>
        <begin position="507"/>
        <end position="528"/>
    </location>
</feature>
<keyword evidence="3 6" id="KW-0812">Transmembrane</keyword>
<dbReference type="GO" id="GO:0005886">
    <property type="term" value="C:plasma membrane"/>
    <property type="evidence" value="ECO:0007669"/>
    <property type="project" value="UniProtKB-SubCell"/>
</dbReference>
<evidence type="ECO:0000313" key="8">
    <source>
        <dbReference type="EMBL" id="CUN26361.1"/>
    </source>
</evidence>
<dbReference type="RefSeq" id="WP_055291201.1">
    <property type="nucleotide sequence ID" value="NZ_CP173382.1"/>
</dbReference>
<feature type="transmembrane region" description="Helical" evidence="6">
    <location>
        <begin position="281"/>
        <end position="302"/>
    </location>
</feature>
<evidence type="ECO:0000256" key="5">
    <source>
        <dbReference type="ARBA" id="ARBA00023136"/>
    </source>
</evidence>
<dbReference type="STRING" id="39490.ERS852448_02918"/>
<gene>
    <name evidence="8" type="ORF">ERS852448_02918</name>
</gene>
<evidence type="ECO:0000256" key="2">
    <source>
        <dbReference type="ARBA" id="ARBA00022475"/>
    </source>
</evidence>
<dbReference type="AlphaFoldDB" id="A0A173VGS1"/>
<protein>
    <submittedName>
        <fullName evidence="8">FtsX-like permease family</fullName>
    </submittedName>
</protein>
<dbReference type="InterPro" id="IPR027022">
    <property type="entry name" value="ABC_permease_BceB-typ"/>
</dbReference>
<name>A0A173VGS1_EUBRA</name>
<keyword evidence="5 6" id="KW-0472">Membrane</keyword>
<feature type="transmembrane region" description="Helical" evidence="6">
    <location>
        <begin position="146"/>
        <end position="174"/>
    </location>
</feature>
<feature type="transmembrane region" description="Helical" evidence="6">
    <location>
        <begin position="18"/>
        <end position="41"/>
    </location>
</feature>
<dbReference type="OrthoDB" id="1937696at2"/>
<comment type="subcellular location">
    <subcellularLocation>
        <location evidence="1 6">Cell membrane</location>
        <topology evidence="1 6">Multi-pass membrane protein</topology>
    </subcellularLocation>
</comment>
<sequence length="634" mass="71134">MTLFDFARKNISRDRRNYIFYFVNCVFSVFVFFLFTVLSFHPAMSIVDKQSTMGLILIAGEILSIGFTICFISYSVACFLKSRSKQFGLITILGASKKQLNKLIFLENMVVGFVSIITGIILGLVFSKFFLDIANKVIGVTDFTFYFPIQAIVVTMIALGLVFLSIAFFTPKLIRKKEVVRLLKTEVTGEAPQKLLPFLIIFFILVVLLTSVFAGKTQMAKDIQESFITSFAMLFTVVLGTYLLFAYGMRIVLALTKGSHAKGRLLYSSDKKAKMRANTQAMTISAVLYAISFFAIIILFSMSTSVKEETEKIMPYAMSYNAWTENADVSGDLAVIEKELQNLPGYQEAAFDLWYSESEESRKAIISASEYNKMMEFLDREPVAVSKDGVFLVTGNAGETITTVPSAMQTFFEENGLTLSVEGNTDSIITLSGFTSSICVLNDAVFEALQPQMKNITITAFLYDNWETNSDSPETIKNKLNSTIESRDANVIDAYSYYHSTQLQNNLTLYIGSMLCFTFILAVASFIYSRLYSELEAECKKYRGIVKIGLSKKELSAALSKVTSLILWIPFLVAVAYLWIGIAISEQYVIVSNVPVAFRCTIVLFAVQTVVYFIINVSYKKAVFRKVYQSNERI</sequence>
<dbReference type="GO" id="GO:0055085">
    <property type="term" value="P:transmembrane transport"/>
    <property type="evidence" value="ECO:0007669"/>
    <property type="project" value="UniProtKB-UniRule"/>
</dbReference>
<dbReference type="InterPro" id="IPR003838">
    <property type="entry name" value="ABC3_permease_C"/>
</dbReference>
<feature type="transmembrane region" description="Helical" evidence="6">
    <location>
        <begin position="562"/>
        <end position="584"/>
    </location>
</feature>
<dbReference type="PIRSF" id="PIRSF018968">
    <property type="entry name" value="ABC_permease_BceB"/>
    <property type="match status" value="1"/>
</dbReference>
<dbReference type="Pfam" id="PF02687">
    <property type="entry name" value="FtsX"/>
    <property type="match status" value="1"/>
</dbReference>
<feature type="transmembrane region" description="Helical" evidence="6">
    <location>
        <begin position="53"/>
        <end position="80"/>
    </location>
</feature>
<evidence type="ECO:0000256" key="3">
    <source>
        <dbReference type="ARBA" id="ARBA00022692"/>
    </source>
</evidence>
<dbReference type="PANTHER" id="PTHR46795:SF3">
    <property type="entry name" value="ABC TRANSPORTER PERMEASE"/>
    <property type="match status" value="1"/>
</dbReference>